<dbReference type="PANTHER" id="PTHR13633">
    <property type="entry name" value="MITOCHONDRIAL TRANSCRIPTION RESCUE FACTOR 1"/>
    <property type="match status" value="1"/>
</dbReference>
<dbReference type="SUPFAM" id="SSF55174">
    <property type="entry name" value="Alpha-L RNA-binding motif"/>
    <property type="match status" value="1"/>
</dbReference>
<dbReference type="GO" id="GO:0003723">
    <property type="term" value="F:RNA binding"/>
    <property type="evidence" value="ECO:0007669"/>
    <property type="project" value="UniProtKB-KW"/>
</dbReference>
<evidence type="ECO:0000313" key="3">
    <source>
        <dbReference type="EMBL" id="PRR71711.1"/>
    </source>
</evidence>
<feature type="domain" description="RNA-binding S4" evidence="2">
    <location>
        <begin position="176"/>
        <end position="238"/>
    </location>
</feature>
<accession>A0A9X7P5K0</accession>
<dbReference type="InterPro" id="IPR012677">
    <property type="entry name" value="Nucleotide-bd_a/b_plait_sf"/>
</dbReference>
<evidence type="ECO:0000259" key="2">
    <source>
        <dbReference type="SMART" id="SM00363"/>
    </source>
</evidence>
<dbReference type="AlphaFoldDB" id="A0A9X7P5K0"/>
<dbReference type="RefSeq" id="WP_054936144.1">
    <property type="nucleotide sequence ID" value="NZ_PVXL01000050.1"/>
</dbReference>
<proteinExistence type="predicted"/>
<dbReference type="InterPro" id="IPR002942">
    <property type="entry name" value="S4_RNA-bd"/>
</dbReference>
<dbReference type="Pfam" id="PF17774">
    <property type="entry name" value="YlmH_RBD"/>
    <property type="match status" value="1"/>
</dbReference>
<dbReference type="PROSITE" id="PS50889">
    <property type="entry name" value="S4"/>
    <property type="match status" value="1"/>
</dbReference>
<organism evidence="3 4">
    <name type="scientific">Neomoorella stamsii</name>
    <dbReference type="NCBI Taxonomy" id="1266720"/>
    <lineage>
        <taxon>Bacteria</taxon>
        <taxon>Bacillati</taxon>
        <taxon>Bacillota</taxon>
        <taxon>Clostridia</taxon>
        <taxon>Neomoorellales</taxon>
        <taxon>Neomoorellaceae</taxon>
        <taxon>Neomoorella</taxon>
    </lineage>
</organism>
<dbReference type="InterPro" id="IPR036986">
    <property type="entry name" value="S4_RNA-bd_sf"/>
</dbReference>
<dbReference type="Pfam" id="PF01479">
    <property type="entry name" value="S4"/>
    <property type="match status" value="1"/>
</dbReference>
<dbReference type="PANTHER" id="PTHR13633:SF3">
    <property type="entry name" value="MITOCHONDRIAL TRANSCRIPTION RESCUE FACTOR 1"/>
    <property type="match status" value="1"/>
</dbReference>
<protein>
    <submittedName>
        <fullName evidence="3">S4 domain protein</fullName>
    </submittedName>
</protein>
<reference evidence="3 4" key="1">
    <citation type="submission" date="2018-03" db="EMBL/GenBank/DDBJ databases">
        <title>Genome sequence of Moorella stamsii DSM 26217.</title>
        <authorList>
            <person name="Poehlein A."/>
            <person name="Daniel R."/>
        </authorList>
    </citation>
    <scope>NUCLEOTIDE SEQUENCE [LARGE SCALE GENOMIC DNA]</scope>
    <source>
        <strain evidence="4">DSM 26217</strain>
    </source>
</reference>
<dbReference type="InterPro" id="IPR040591">
    <property type="entry name" value="RqcP2_RBD"/>
</dbReference>
<keyword evidence="4" id="KW-1185">Reference proteome</keyword>
<evidence type="ECO:0000313" key="4">
    <source>
        <dbReference type="Proteomes" id="UP000239430"/>
    </source>
</evidence>
<dbReference type="SMART" id="SM00363">
    <property type="entry name" value="S4"/>
    <property type="match status" value="1"/>
</dbReference>
<dbReference type="Gene3D" id="3.10.290.10">
    <property type="entry name" value="RNA-binding S4 domain"/>
    <property type="match status" value="1"/>
</dbReference>
<gene>
    <name evidence="3" type="ORF">MOST_22760</name>
</gene>
<sequence length="252" mass="27666">MTAKKEGLFLAHLADLARQVRQRHTFRFTGFLDPAEQAIASAFFRQERDINFIFNGGYPEAERRIAIICPDYQDPATIESPLAVLVITWNERFHQPNHRDFLGAILATGLRREVIGDIITGNSRCQVIILAESGPFLANNLTSVGRAPVTTALEPLSGLEIPTPKTKVITATVASPRLDALLAAAFGLSRSKAVPLIKGGQVKVNWREETNPDCQLAAGDVLSLRGYGRAKVAALEGTTRKGRLNVKLERWL</sequence>
<dbReference type="EMBL" id="PVXL01000050">
    <property type="protein sequence ID" value="PRR71711.1"/>
    <property type="molecule type" value="Genomic_DNA"/>
</dbReference>
<dbReference type="Gene3D" id="3.30.1370.160">
    <property type="match status" value="1"/>
</dbReference>
<dbReference type="Proteomes" id="UP000239430">
    <property type="component" value="Unassembled WGS sequence"/>
</dbReference>
<evidence type="ECO:0000256" key="1">
    <source>
        <dbReference type="PROSITE-ProRule" id="PRU00182"/>
    </source>
</evidence>
<dbReference type="CDD" id="cd00165">
    <property type="entry name" value="S4"/>
    <property type="match status" value="1"/>
</dbReference>
<dbReference type="Gene3D" id="3.30.70.330">
    <property type="match status" value="1"/>
</dbReference>
<name>A0A9X7P5K0_9FIRM</name>
<comment type="caution">
    <text evidence="3">The sequence shown here is derived from an EMBL/GenBank/DDBJ whole genome shotgun (WGS) entry which is preliminary data.</text>
</comment>
<keyword evidence="1" id="KW-0694">RNA-binding</keyword>